<dbReference type="InterPro" id="IPR020904">
    <property type="entry name" value="Sc_DH/Rdtase_CS"/>
</dbReference>
<gene>
    <name evidence="4" type="ORF">CVAR292_01076</name>
</gene>
<dbReference type="Gene3D" id="3.40.50.720">
    <property type="entry name" value="NAD(P)-binding Rossmann-like Domain"/>
    <property type="match status" value="1"/>
</dbReference>
<accession>A0A0X2NJW1</accession>
<dbReference type="InterPro" id="IPR036291">
    <property type="entry name" value="NAD(P)-bd_dom_sf"/>
</dbReference>
<dbReference type="GO" id="GO:0016491">
    <property type="term" value="F:oxidoreductase activity"/>
    <property type="evidence" value="ECO:0007669"/>
    <property type="project" value="UniProtKB-KW"/>
</dbReference>
<evidence type="ECO:0000313" key="5">
    <source>
        <dbReference type="Proteomes" id="UP000182498"/>
    </source>
</evidence>
<dbReference type="PRINTS" id="PR00081">
    <property type="entry name" value="GDHRDH"/>
</dbReference>
<dbReference type="AlphaFoldDB" id="A0A0X2NJW1"/>
<dbReference type="PANTHER" id="PTHR43669:SF3">
    <property type="entry name" value="ALCOHOL DEHYDROGENASE, PUTATIVE (AFU_ORTHOLOGUE AFUA_3G03445)-RELATED"/>
    <property type="match status" value="1"/>
</dbReference>
<dbReference type="Proteomes" id="UP000182498">
    <property type="component" value="Unassembled WGS sequence"/>
</dbReference>
<dbReference type="RefSeq" id="WP_014008574.1">
    <property type="nucleotide sequence ID" value="NZ_DAMBBY010000006.1"/>
</dbReference>
<keyword evidence="5" id="KW-1185">Reference proteome</keyword>
<protein>
    <submittedName>
        <fullName evidence="4">Short-chain dehydrogenases of various substrate specificities</fullName>
    </submittedName>
</protein>
<dbReference type="SUPFAM" id="SSF51735">
    <property type="entry name" value="NAD(P)-binding Rossmann-fold domains"/>
    <property type="match status" value="1"/>
</dbReference>
<dbReference type="PANTHER" id="PTHR43669">
    <property type="entry name" value="5-KETO-D-GLUCONATE 5-REDUCTASE"/>
    <property type="match status" value="1"/>
</dbReference>
<dbReference type="InterPro" id="IPR002347">
    <property type="entry name" value="SDR_fam"/>
</dbReference>
<evidence type="ECO:0000256" key="1">
    <source>
        <dbReference type="ARBA" id="ARBA00006484"/>
    </source>
</evidence>
<organism evidence="4 5">
    <name type="scientific">Corynebacterium variabile</name>
    <dbReference type="NCBI Taxonomy" id="1727"/>
    <lineage>
        <taxon>Bacteria</taxon>
        <taxon>Bacillati</taxon>
        <taxon>Actinomycetota</taxon>
        <taxon>Actinomycetes</taxon>
        <taxon>Mycobacteriales</taxon>
        <taxon>Corynebacteriaceae</taxon>
        <taxon>Corynebacterium</taxon>
    </lineage>
</organism>
<dbReference type="OMA" id="EWRRHGI"/>
<evidence type="ECO:0000256" key="3">
    <source>
        <dbReference type="RuleBase" id="RU000363"/>
    </source>
</evidence>
<dbReference type="Pfam" id="PF00106">
    <property type="entry name" value="adh_short"/>
    <property type="match status" value="1"/>
</dbReference>
<comment type="similarity">
    <text evidence="1 3">Belongs to the short-chain dehydrogenases/reductases (SDR) family.</text>
</comment>
<reference evidence="5" key="1">
    <citation type="submission" date="2015-11" db="EMBL/GenBank/DDBJ databases">
        <authorList>
            <person name="Dugat-Bony E."/>
        </authorList>
    </citation>
    <scope>NUCLEOTIDE SEQUENCE [LARGE SCALE GENOMIC DNA]</scope>
    <source>
        <strain evidence="5">Mu292</strain>
    </source>
</reference>
<evidence type="ECO:0000256" key="2">
    <source>
        <dbReference type="ARBA" id="ARBA00023002"/>
    </source>
</evidence>
<dbReference type="PROSITE" id="PS00061">
    <property type="entry name" value="ADH_SHORT"/>
    <property type="match status" value="1"/>
</dbReference>
<dbReference type="NCBIfam" id="NF006123">
    <property type="entry name" value="PRK08267.1"/>
    <property type="match status" value="1"/>
</dbReference>
<name>A0A0X2NJW1_9CORY</name>
<sequence length="257" mass="27790">MGNKSIFISGGAAGIGREVALKFHNAGWTVGAYDIDEEGLGKLAAEAPGIITGKLDVTDFTNWEEALADFTSHTNGKLDVLDNNAGIIGDFDIAEQPAGLIAKQIEVNCTGITLGAKAAYPYLKATKGAHMLSMGSASGIYGQPHITPYSASKFYVHGFTQAMSLEWRKDDIRVVSIMPLWAKTRLAAVEAKSTKRLGVRIEPSDVANSVWKAVHPKNFIERQRQDYSVSFPDLALRWSARFAPAPVVRQVNKIIAG</sequence>
<dbReference type="EMBL" id="FAUH01000006">
    <property type="protein sequence ID" value="CUU65744.1"/>
    <property type="molecule type" value="Genomic_DNA"/>
</dbReference>
<dbReference type="PRINTS" id="PR00080">
    <property type="entry name" value="SDRFAMILY"/>
</dbReference>
<proteinExistence type="inferred from homology"/>
<evidence type="ECO:0000313" key="4">
    <source>
        <dbReference type="EMBL" id="CUU65744.1"/>
    </source>
</evidence>
<keyword evidence="2" id="KW-0560">Oxidoreductase</keyword>